<feature type="compositionally biased region" description="Polar residues" evidence="6">
    <location>
        <begin position="378"/>
        <end position="389"/>
    </location>
</feature>
<feature type="compositionally biased region" description="Basic and acidic residues" evidence="6">
    <location>
        <begin position="249"/>
        <end position="264"/>
    </location>
</feature>
<feature type="domain" description="Zinc finger PHD-type" evidence="7">
    <location>
        <begin position="170"/>
        <end position="217"/>
    </location>
</feature>
<dbReference type="InterPro" id="IPR011011">
    <property type="entry name" value="Znf_FYVE_PHD"/>
</dbReference>
<evidence type="ECO:0000256" key="4">
    <source>
        <dbReference type="ARBA" id="ARBA00023015"/>
    </source>
</evidence>
<dbReference type="InterPro" id="IPR013083">
    <property type="entry name" value="Znf_RING/FYVE/PHD"/>
</dbReference>
<evidence type="ECO:0000256" key="6">
    <source>
        <dbReference type="SAM" id="MobiDB-lite"/>
    </source>
</evidence>
<evidence type="ECO:0000313" key="8">
    <source>
        <dbReference type="EMBL" id="KAH0944270.1"/>
    </source>
</evidence>
<dbReference type="PANTHER" id="PTHR33304:SF58">
    <property type="entry name" value="RING_FYVE_PHD ZINC FINGER SUPERFAMILY PROTEIN"/>
    <property type="match status" value="1"/>
</dbReference>
<feature type="compositionally biased region" description="Basic and acidic residues" evidence="6">
    <location>
        <begin position="978"/>
        <end position="987"/>
    </location>
</feature>
<feature type="region of interest" description="Disordered" evidence="6">
    <location>
        <begin position="1150"/>
        <end position="1226"/>
    </location>
</feature>
<dbReference type="SMART" id="SM00249">
    <property type="entry name" value="PHD"/>
    <property type="match status" value="1"/>
</dbReference>
<keyword evidence="3" id="KW-0862">Zinc</keyword>
<keyword evidence="4" id="KW-0805">Transcription regulation</keyword>
<evidence type="ECO:0000256" key="5">
    <source>
        <dbReference type="ARBA" id="ARBA00023163"/>
    </source>
</evidence>
<keyword evidence="1" id="KW-0479">Metal-binding</keyword>
<keyword evidence="2" id="KW-0863">Zinc-finger</keyword>
<dbReference type="SUPFAM" id="SSF57903">
    <property type="entry name" value="FYVE/PHD zinc finger"/>
    <property type="match status" value="1"/>
</dbReference>
<dbReference type="InterPro" id="IPR001965">
    <property type="entry name" value="Znf_PHD"/>
</dbReference>
<dbReference type="InterPro" id="IPR049914">
    <property type="entry name" value="PHD1-3/5-6"/>
</dbReference>
<feature type="compositionally biased region" description="Low complexity" evidence="6">
    <location>
        <begin position="1170"/>
        <end position="1200"/>
    </location>
</feature>
<comment type="caution">
    <text evidence="8">The sequence shown here is derived from an EMBL/GenBank/DDBJ whole genome shotgun (WGS) entry which is preliminary data.</text>
</comment>
<feature type="compositionally biased region" description="Basic and acidic residues" evidence="6">
    <location>
        <begin position="223"/>
        <end position="237"/>
    </location>
</feature>
<reference evidence="8 9" key="1">
    <citation type="submission" date="2021-05" db="EMBL/GenBank/DDBJ databases">
        <title>Genome Assembly of Synthetic Allotetraploid Brassica napus Reveals Homoeologous Exchanges between Subgenomes.</title>
        <authorList>
            <person name="Davis J.T."/>
        </authorList>
    </citation>
    <scope>NUCLEOTIDE SEQUENCE [LARGE SCALE GENOMIC DNA]</scope>
    <source>
        <strain evidence="9">cv. Da-Ae</strain>
        <tissue evidence="8">Seedling</tissue>
    </source>
</reference>
<evidence type="ECO:0000259" key="7">
    <source>
        <dbReference type="SMART" id="SM00249"/>
    </source>
</evidence>
<dbReference type="EMBL" id="JAGKQM010000001">
    <property type="protein sequence ID" value="KAH0944270.1"/>
    <property type="molecule type" value="Genomic_DNA"/>
</dbReference>
<dbReference type="PANTHER" id="PTHR33304">
    <property type="match status" value="1"/>
</dbReference>
<feature type="compositionally biased region" description="Basic and acidic residues" evidence="6">
    <location>
        <begin position="420"/>
        <end position="434"/>
    </location>
</feature>
<accession>A0ABQ8ERF6</accession>
<proteinExistence type="predicted"/>
<organism evidence="8 9">
    <name type="scientific">Brassica napus</name>
    <name type="common">Rape</name>
    <dbReference type="NCBI Taxonomy" id="3708"/>
    <lineage>
        <taxon>Eukaryota</taxon>
        <taxon>Viridiplantae</taxon>
        <taxon>Streptophyta</taxon>
        <taxon>Embryophyta</taxon>
        <taxon>Tracheophyta</taxon>
        <taxon>Spermatophyta</taxon>
        <taxon>Magnoliopsida</taxon>
        <taxon>eudicotyledons</taxon>
        <taxon>Gunneridae</taxon>
        <taxon>Pentapetalae</taxon>
        <taxon>rosids</taxon>
        <taxon>malvids</taxon>
        <taxon>Brassicales</taxon>
        <taxon>Brassicaceae</taxon>
        <taxon>Brassiceae</taxon>
        <taxon>Brassica</taxon>
    </lineage>
</organism>
<dbReference type="Proteomes" id="UP000824890">
    <property type="component" value="Unassembled WGS sequence"/>
</dbReference>
<feature type="compositionally biased region" description="Basic and acidic residues" evidence="6">
    <location>
        <begin position="287"/>
        <end position="296"/>
    </location>
</feature>
<evidence type="ECO:0000313" key="9">
    <source>
        <dbReference type="Proteomes" id="UP000824890"/>
    </source>
</evidence>
<feature type="compositionally biased region" description="Low complexity" evidence="6">
    <location>
        <begin position="407"/>
        <end position="419"/>
    </location>
</feature>
<feature type="compositionally biased region" description="Polar residues" evidence="6">
    <location>
        <begin position="238"/>
        <end position="248"/>
    </location>
</feature>
<evidence type="ECO:0000256" key="2">
    <source>
        <dbReference type="ARBA" id="ARBA00022771"/>
    </source>
</evidence>
<feature type="compositionally biased region" description="Basic and acidic residues" evidence="6">
    <location>
        <begin position="457"/>
        <end position="467"/>
    </location>
</feature>
<feature type="region of interest" description="Disordered" evidence="6">
    <location>
        <begin position="223"/>
        <end position="510"/>
    </location>
</feature>
<feature type="region of interest" description="Disordered" evidence="6">
    <location>
        <begin position="961"/>
        <end position="1030"/>
    </location>
</feature>
<keyword evidence="5" id="KW-0804">Transcription</keyword>
<name>A0ABQ8ERF6_BRANA</name>
<dbReference type="Gene3D" id="3.30.40.10">
    <property type="entry name" value="Zinc/RING finger domain, C3HC4 (zinc finger)"/>
    <property type="match status" value="1"/>
</dbReference>
<feature type="compositionally biased region" description="Basic and acidic residues" evidence="6">
    <location>
        <begin position="349"/>
        <end position="361"/>
    </location>
</feature>
<protein>
    <recommendedName>
        <fullName evidence="7">Zinc finger PHD-type domain-containing protein</fullName>
    </recommendedName>
</protein>
<feature type="non-terminal residue" evidence="8">
    <location>
        <position position="1"/>
    </location>
</feature>
<keyword evidence="9" id="KW-1185">Reference proteome</keyword>
<sequence>IDSENKKNLNFDHNVSLLFMKADRRDGNRYIGLTGRYKLESGTCNVCSAPCSSCVHRNAGSVLEESSGENSHGVVASQCSFNEGDLLRSSRLNLVHDTSSEHSESQEVVRSSNHQVKKSVLVESSTHSVIGMVGESGENIVLNKGEEPNTLAMSECESADSEPQEVDVKICDTCGDAGREDLLAICSRCSDGAEHTYCMRVMLKKVPAGDWLCEECKFAEQAEKQKRDKESKRKQESEANLNTQSSSKRPIDRPEAAPDAKRQAFEAPTGSPKKPVLPRLPTFSRETSFKRLEKTTRKLAHHSSFNSHSSDDTESTRSTDSQVQSPKACAGSLFKSKSFNSSSSRPKVRPVDDVMPKEGLSRKLGRSMSTRCIDVGSSGCNDSRVQGSKQLKDRSTEASGVDQKLISRGNSSSSYANSARDLKSLQSDGKEGSLTKKARHLSRNRLEDIVASVGDTHTNENSKDAVGSRRRSSLKDLSSQKIQTAEPAETSCSSGSNLSTTRNISEDVNKGNRLRAAVDAALRKKPSFGKNRGLEQSDLPSVSNVDSSCDRALQNFPSKVLRDWPVGLQGGQEIAVNRKQSTLAGADAMAAPQSLEPAVHLHSVKPVIRDLPVGLQRGHPNLNTDKQTIVVNRKHSTLAGTDAIAAPQSVEPVVHLHSVKPVMRDLPVGLQGGHPNLLTDKQAIAVNRKQSALTGADAMAAPQSVEPAVHLHSVKPVIRDFPVGLQRGHPNLQTDKQTIAVNRKQFPLASADAMAASQSVEPTVHFHSVKPVMSDLPGVDPSVLSTTSAIPEPEYIWQGEMEVRKSRNLSAMHCGMQAYLSTLASPKVAEVVNQFPVKVTLNEVPRLSTWPSQFQDIGAKEGHVALFFFAKDIVSYERSYKPLVDNMIQKDLALKGSLKGVELLIFASNQLPRNCQRWNMFFFLWGVFRGKNKKCSDPLKNKPLPASNVLPNMGRVFSTREGFYNENPSNRESLQSCMKEENAKEGEAGGGDSGAVEETEEGEIGSCPQLKDEKISGPRRVNSSDVNHNVDMDDLNSEGLCEGPANKKLKTGTGVETECNIFRRDTSGPRPREEENVIKKNPVATERIVFPLDLNDGKEEDTVMVDNNPRALGDDKNKQRPLGMVPNLELALGEDETTTTTGVLLPFMAGPSASEKHRSSNSQKAEEENAASLSLSLSFSSLEKEQQQQQQQRQQQNQRRVSGWEQKKQNVNTPMFLFRDFPDKSS</sequence>
<evidence type="ECO:0000256" key="1">
    <source>
        <dbReference type="ARBA" id="ARBA00022723"/>
    </source>
</evidence>
<gene>
    <name evidence="8" type="ORF">HID58_003907</name>
</gene>
<feature type="compositionally biased region" description="Polar residues" evidence="6">
    <location>
        <begin position="966"/>
        <end position="976"/>
    </location>
</feature>
<feature type="compositionally biased region" description="Polar residues" evidence="6">
    <location>
        <begin position="490"/>
        <end position="503"/>
    </location>
</feature>
<evidence type="ECO:0000256" key="3">
    <source>
        <dbReference type="ARBA" id="ARBA00022833"/>
    </source>
</evidence>
<dbReference type="InterPro" id="IPR056280">
    <property type="entry name" value="AIPP2-like_SPOC"/>
</dbReference>
<feature type="compositionally biased region" description="Low complexity" evidence="6">
    <location>
        <begin position="332"/>
        <end position="344"/>
    </location>
</feature>
<dbReference type="Pfam" id="PF23121">
    <property type="entry name" value="SPOC_AIPP2"/>
    <property type="match status" value="1"/>
</dbReference>